<dbReference type="OrthoDB" id="9799912at2"/>
<sequence length="100" mass="11574">MRVIALSTLRQFWEKHPAAEQPLKAWVDEASRARWAPPADLKAQYRSVSVLKNRRVVFNIKGNDYRLIVAVAFKLGIVYVKFIGTHVEYDRVDAETVEME</sequence>
<dbReference type="EMBL" id="HE965806">
    <property type="protein sequence ID" value="CCJ52880.1"/>
    <property type="molecule type" value="Genomic_DNA"/>
</dbReference>
<reference evidence="1 2" key="1">
    <citation type="journal article" date="2012" name="BMC Genomics">
        <title>Comparative genomics of the classical Bordetella subspecies: the evolution and exchange of virulence-associated diversity amongst closely related pathogens.</title>
        <authorList>
            <person name="Park J."/>
            <person name="Zhang Y."/>
            <person name="Buboltz A.M."/>
            <person name="Zhang X."/>
            <person name="Schuster S.C."/>
            <person name="Ahuja U."/>
            <person name="Liu M."/>
            <person name="Miller J.F."/>
            <person name="Sebaihia M."/>
            <person name="Bentley S.D."/>
            <person name="Parkhill J."/>
            <person name="Harvill E.T."/>
        </authorList>
    </citation>
    <scope>NUCLEOTIDE SEQUENCE [LARGE SCALE GENOMIC DNA]</scope>
    <source>
        <strain evidence="1 2">253</strain>
    </source>
</reference>
<dbReference type="GO" id="GO:0004519">
    <property type="term" value="F:endonuclease activity"/>
    <property type="evidence" value="ECO:0007669"/>
    <property type="project" value="InterPro"/>
</dbReference>
<name>A0A0C6P0K6_BORBO</name>
<dbReference type="KEGG" id="bbh:BN112_0962"/>
<evidence type="ECO:0000313" key="1">
    <source>
        <dbReference type="EMBL" id="CCJ52880.1"/>
    </source>
</evidence>
<dbReference type="AlphaFoldDB" id="A0A0C6P0K6"/>
<dbReference type="HOGENOM" id="CLU_153067_3_0_4"/>
<dbReference type="Pfam" id="PF09907">
    <property type="entry name" value="HigB_toxin"/>
    <property type="match status" value="1"/>
</dbReference>
<dbReference type="Proteomes" id="UP000007564">
    <property type="component" value="Chromosome"/>
</dbReference>
<organism evidence="1 2">
    <name type="scientific">Bordetella bronchiseptica 253</name>
    <dbReference type="NCBI Taxonomy" id="568707"/>
    <lineage>
        <taxon>Bacteria</taxon>
        <taxon>Pseudomonadati</taxon>
        <taxon>Pseudomonadota</taxon>
        <taxon>Betaproteobacteria</taxon>
        <taxon>Burkholderiales</taxon>
        <taxon>Alcaligenaceae</taxon>
        <taxon>Bordetella</taxon>
    </lineage>
</organism>
<dbReference type="RefSeq" id="WP_015063922.1">
    <property type="nucleotide sequence ID" value="NC_019382.1"/>
</dbReference>
<accession>A0A0C6P0K6</accession>
<dbReference type="GO" id="GO:0003723">
    <property type="term" value="F:RNA binding"/>
    <property type="evidence" value="ECO:0007669"/>
    <property type="project" value="InterPro"/>
</dbReference>
<dbReference type="InterPro" id="IPR018669">
    <property type="entry name" value="Toxin_HigB"/>
</dbReference>
<evidence type="ECO:0000313" key="2">
    <source>
        <dbReference type="Proteomes" id="UP000007564"/>
    </source>
</evidence>
<proteinExistence type="predicted"/>
<dbReference type="GO" id="GO:0110001">
    <property type="term" value="C:toxin-antitoxin complex"/>
    <property type="evidence" value="ECO:0007669"/>
    <property type="project" value="InterPro"/>
</dbReference>
<protein>
    <submittedName>
        <fullName evidence="1">Putative membrane protein</fullName>
    </submittedName>
</protein>
<gene>
    <name evidence="1" type="ORF">BN112_0962</name>
</gene>